<dbReference type="SUPFAM" id="SSF53633">
    <property type="entry name" value="Carbamate kinase-like"/>
    <property type="match status" value="1"/>
</dbReference>
<dbReference type="InterPro" id="IPR001048">
    <property type="entry name" value="Asp/Glu/Uridylate_kinase"/>
</dbReference>
<keyword evidence="2" id="KW-0808">Transferase</keyword>
<dbReference type="Gene3D" id="3.40.1160.10">
    <property type="entry name" value="Acetylglutamate kinase-like"/>
    <property type="match status" value="1"/>
</dbReference>
<name>A0A3B0VHD5_9ZZZZ</name>
<dbReference type="AlphaFoldDB" id="A0A3B0VHD5"/>
<proteinExistence type="predicted"/>
<feature type="domain" description="Aspartate/glutamate/uridylate kinase" evidence="1">
    <location>
        <begin position="2"/>
        <end position="82"/>
    </location>
</feature>
<dbReference type="EC" id="2.7.2.8" evidence="2"/>
<evidence type="ECO:0000259" key="1">
    <source>
        <dbReference type="Pfam" id="PF00696"/>
    </source>
</evidence>
<keyword evidence="2" id="KW-0418">Kinase</keyword>
<gene>
    <name evidence="2" type="ORF">MNBD_CHLOROFLEXI01-4167</name>
</gene>
<dbReference type="GO" id="GO:0003991">
    <property type="term" value="F:acetylglutamate kinase activity"/>
    <property type="evidence" value="ECO:0007669"/>
    <property type="project" value="UniProtKB-EC"/>
</dbReference>
<protein>
    <submittedName>
        <fullName evidence="2">Acetylglutamate kinase</fullName>
        <ecNumber evidence="2">2.7.2.8</ecNumber>
    </submittedName>
</protein>
<dbReference type="EMBL" id="UOEU01000676">
    <property type="protein sequence ID" value="VAW37727.1"/>
    <property type="molecule type" value="Genomic_DNA"/>
</dbReference>
<accession>A0A3B0VHD5</accession>
<organism evidence="2">
    <name type="scientific">hydrothermal vent metagenome</name>
    <dbReference type="NCBI Taxonomy" id="652676"/>
    <lineage>
        <taxon>unclassified sequences</taxon>
        <taxon>metagenomes</taxon>
        <taxon>ecological metagenomes</taxon>
    </lineage>
</organism>
<reference evidence="2" key="1">
    <citation type="submission" date="2018-06" db="EMBL/GenBank/DDBJ databases">
        <authorList>
            <person name="Zhirakovskaya E."/>
        </authorList>
    </citation>
    <scope>NUCLEOTIDE SEQUENCE</scope>
</reference>
<feature type="non-terminal residue" evidence="2">
    <location>
        <position position="82"/>
    </location>
</feature>
<dbReference type="InterPro" id="IPR036393">
    <property type="entry name" value="AceGlu_kinase-like_sf"/>
</dbReference>
<dbReference type="Pfam" id="PF00696">
    <property type="entry name" value="AA_kinase"/>
    <property type="match status" value="1"/>
</dbReference>
<evidence type="ECO:0000313" key="2">
    <source>
        <dbReference type="EMBL" id="VAW37727.1"/>
    </source>
</evidence>
<sequence>MQVLKIGGNELDDPSFLAGMVNFVKQTAVPHIIVHGGGQAIVALQQKMGLTSTKVDGLRVTDKEMITVVQMALSGQINKQIV</sequence>